<keyword evidence="3" id="KW-1185">Reference proteome</keyword>
<dbReference type="Proteomes" id="UP001069802">
    <property type="component" value="Unassembled WGS sequence"/>
</dbReference>
<organism evidence="2 3">
    <name type="scientific">Kiloniella laminariae</name>
    <dbReference type="NCBI Taxonomy" id="454162"/>
    <lineage>
        <taxon>Bacteria</taxon>
        <taxon>Pseudomonadati</taxon>
        <taxon>Pseudomonadota</taxon>
        <taxon>Alphaproteobacteria</taxon>
        <taxon>Rhodospirillales</taxon>
        <taxon>Kiloniellaceae</taxon>
        <taxon>Kiloniella</taxon>
    </lineage>
</organism>
<evidence type="ECO:0000313" key="2">
    <source>
        <dbReference type="EMBL" id="MCZ4279152.1"/>
    </source>
</evidence>
<protein>
    <recommendedName>
        <fullName evidence="4">PEGA domain-containing protein</fullName>
    </recommendedName>
</protein>
<dbReference type="RefSeq" id="WP_269421368.1">
    <property type="nucleotide sequence ID" value="NZ_JAPWGY010000001.1"/>
</dbReference>
<dbReference type="EMBL" id="JAPWGY010000001">
    <property type="protein sequence ID" value="MCZ4279152.1"/>
    <property type="molecule type" value="Genomic_DNA"/>
</dbReference>
<comment type="caution">
    <text evidence="2">The sequence shown here is derived from an EMBL/GenBank/DDBJ whole genome shotgun (WGS) entry which is preliminary data.</text>
</comment>
<proteinExistence type="predicted"/>
<gene>
    <name evidence="2" type="ORF">O4H49_00090</name>
</gene>
<sequence length="99" mass="11153">MKRYFVLFFLAVFLPSCAQPVETTKTLDERPSIGFDNVPQTAEIFVDDLSMGIVGDYDGKSRSLILVNGRHKVKLIHDGQEILSQEIYLRGPSVTILRP</sequence>
<evidence type="ECO:0008006" key="4">
    <source>
        <dbReference type="Google" id="ProtNLM"/>
    </source>
</evidence>
<accession>A0ABT4LDI5</accession>
<reference evidence="2" key="1">
    <citation type="submission" date="2022-12" db="EMBL/GenBank/DDBJ databases">
        <title>Bacterial isolates from different developmental stages of Nematostella vectensis.</title>
        <authorList>
            <person name="Fraune S."/>
        </authorList>
    </citation>
    <scope>NUCLEOTIDE SEQUENCE</scope>
    <source>
        <strain evidence="2">G21630-S1</strain>
    </source>
</reference>
<feature type="chain" id="PRO_5045329597" description="PEGA domain-containing protein" evidence="1">
    <location>
        <begin position="19"/>
        <end position="99"/>
    </location>
</feature>
<evidence type="ECO:0000313" key="3">
    <source>
        <dbReference type="Proteomes" id="UP001069802"/>
    </source>
</evidence>
<feature type="signal peptide" evidence="1">
    <location>
        <begin position="1"/>
        <end position="18"/>
    </location>
</feature>
<keyword evidence="1" id="KW-0732">Signal</keyword>
<name>A0ABT4LDI5_9PROT</name>
<evidence type="ECO:0000256" key="1">
    <source>
        <dbReference type="SAM" id="SignalP"/>
    </source>
</evidence>